<keyword evidence="2" id="KW-1185">Reference proteome</keyword>
<dbReference type="InterPro" id="IPR013324">
    <property type="entry name" value="RNA_pol_sigma_r3/r4-like"/>
</dbReference>
<protein>
    <submittedName>
        <fullName evidence="1">Sigma-70 family RNA polymerase sigma factor</fullName>
    </submittedName>
</protein>
<comment type="caution">
    <text evidence="1">The sequence shown here is derived from an EMBL/GenBank/DDBJ whole genome shotgun (WGS) entry which is preliminary data.</text>
</comment>
<organism evidence="1 2">
    <name type="scientific">Faecousia intestinalis</name>
    <dbReference type="NCBI Taxonomy" id="3133167"/>
    <lineage>
        <taxon>Bacteria</taxon>
        <taxon>Bacillati</taxon>
        <taxon>Bacillota</taxon>
        <taxon>Clostridia</taxon>
        <taxon>Eubacteriales</taxon>
        <taxon>Oscillospiraceae</taxon>
        <taxon>Faecousia</taxon>
    </lineage>
</organism>
<dbReference type="SUPFAM" id="SSF88659">
    <property type="entry name" value="Sigma3 and sigma4 domains of RNA polymerase sigma factors"/>
    <property type="match status" value="1"/>
</dbReference>
<dbReference type="RefSeq" id="WP_349136118.1">
    <property type="nucleotide sequence ID" value="NZ_JBBMFF010000230.1"/>
</dbReference>
<evidence type="ECO:0000313" key="2">
    <source>
        <dbReference type="Proteomes" id="UP001491552"/>
    </source>
</evidence>
<proteinExistence type="predicted"/>
<reference evidence="1 2" key="1">
    <citation type="submission" date="2024-03" db="EMBL/GenBank/DDBJ databases">
        <title>Human intestinal bacterial collection.</title>
        <authorList>
            <person name="Pauvert C."/>
            <person name="Hitch T.C.A."/>
            <person name="Clavel T."/>
        </authorList>
    </citation>
    <scope>NUCLEOTIDE SEQUENCE [LARGE SCALE GENOMIC DNA]</scope>
    <source>
        <strain evidence="1 2">CLA-AA-H192</strain>
    </source>
</reference>
<evidence type="ECO:0000313" key="1">
    <source>
        <dbReference type="EMBL" id="MEQ2511421.1"/>
    </source>
</evidence>
<dbReference type="Gene3D" id="1.10.10.10">
    <property type="entry name" value="Winged helix-like DNA-binding domain superfamily/Winged helix DNA-binding domain"/>
    <property type="match status" value="1"/>
</dbReference>
<name>A0ABV1G7N6_9FIRM</name>
<sequence length="129" mass="14982">MKIKYEFANETVEIEVDEEWGNLLIDLNRQEYNNDHAETRRHCSLNALNLDDTYLPSDVDLLRDVIQRMEIETLYTAISELEPHQKELIKAIFFDGVNASDYAAQLGITPGAITLRKNTILRKLKKFLK</sequence>
<accession>A0ABV1G7N6</accession>
<dbReference type="Proteomes" id="UP001491552">
    <property type="component" value="Unassembled WGS sequence"/>
</dbReference>
<dbReference type="InterPro" id="IPR036388">
    <property type="entry name" value="WH-like_DNA-bd_sf"/>
</dbReference>
<gene>
    <name evidence="1" type="ORF">WMO66_09200</name>
</gene>
<dbReference type="EMBL" id="JBBMFF010000230">
    <property type="protein sequence ID" value="MEQ2511421.1"/>
    <property type="molecule type" value="Genomic_DNA"/>
</dbReference>